<reference evidence="3" key="1">
    <citation type="journal article" date="2019" name="Int. J. Syst. Evol. Microbiol.">
        <title>The Global Catalogue of Microorganisms (GCM) 10K type strain sequencing project: providing services to taxonomists for standard genome sequencing and annotation.</title>
        <authorList>
            <consortium name="The Broad Institute Genomics Platform"/>
            <consortium name="The Broad Institute Genome Sequencing Center for Infectious Disease"/>
            <person name="Wu L."/>
            <person name="Ma J."/>
        </authorList>
    </citation>
    <scope>NUCLEOTIDE SEQUENCE [LARGE SCALE GENOMIC DNA]</scope>
    <source>
        <strain evidence="3">JCM 17561</strain>
    </source>
</reference>
<sequence length="182" mass="18354">MSTAAPQTLGSHIVMAVFDTHEGADVAVRQLGSAGVPLAAVSVVGKNYHSEDQPVGYFNAGDRARYFGKQGAFWGGLAGLLLGSGFFFIPVVGPVVALGPMASIIVGGIEGAVLAGGASALVGALTAVGVPKNSVVRYETAIKADKFLVTVHAQQVDVARVQQLLGQAGGSEVEAHALATTA</sequence>
<proteinExistence type="predicted"/>
<feature type="transmembrane region" description="Helical" evidence="1">
    <location>
        <begin position="104"/>
        <end position="128"/>
    </location>
</feature>
<keyword evidence="1" id="KW-1133">Transmembrane helix</keyword>
<evidence type="ECO:0000313" key="3">
    <source>
        <dbReference type="Proteomes" id="UP001501627"/>
    </source>
</evidence>
<protein>
    <submittedName>
        <fullName evidence="2">DUF1269 domain-containing protein</fullName>
    </submittedName>
</protein>
<evidence type="ECO:0000313" key="2">
    <source>
        <dbReference type="EMBL" id="GAA3987951.1"/>
    </source>
</evidence>
<dbReference type="PANTHER" id="PTHR36109:SF2">
    <property type="entry name" value="MEMBRANE PROTEIN"/>
    <property type="match status" value="1"/>
</dbReference>
<feature type="transmembrane region" description="Helical" evidence="1">
    <location>
        <begin position="72"/>
        <end position="92"/>
    </location>
</feature>
<keyword evidence="1" id="KW-0812">Transmembrane</keyword>
<dbReference type="EMBL" id="BAABBP010000005">
    <property type="protein sequence ID" value="GAA3987951.1"/>
    <property type="molecule type" value="Genomic_DNA"/>
</dbReference>
<dbReference type="RefSeq" id="WP_103044191.1">
    <property type="nucleotide sequence ID" value="NZ_BAABBP010000005.1"/>
</dbReference>
<keyword evidence="3" id="KW-1185">Reference proteome</keyword>
<dbReference type="PANTHER" id="PTHR36109">
    <property type="entry name" value="MEMBRANE PROTEIN-RELATED"/>
    <property type="match status" value="1"/>
</dbReference>
<accession>A0ABP7QTW2</accession>
<evidence type="ECO:0000256" key="1">
    <source>
        <dbReference type="SAM" id="Phobius"/>
    </source>
</evidence>
<gene>
    <name evidence="2" type="ORF">GCM10022279_08770</name>
</gene>
<dbReference type="Proteomes" id="UP001501627">
    <property type="component" value="Unassembled WGS sequence"/>
</dbReference>
<organism evidence="2 3">
    <name type="scientific">Comamonas faecalis</name>
    <dbReference type="NCBI Taxonomy" id="1387849"/>
    <lineage>
        <taxon>Bacteria</taxon>
        <taxon>Pseudomonadati</taxon>
        <taxon>Pseudomonadota</taxon>
        <taxon>Betaproteobacteria</taxon>
        <taxon>Burkholderiales</taxon>
        <taxon>Comamonadaceae</taxon>
        <taxon>Comamonas</taxon>
    </lineage>
</organism>
<comment type="caution">
    <text evidence="2">The sequence shown here is derived from an EMBL/GenBank/DDBJ whole genome shotgun (WGS) entry which is preliminary data.</text>
</comment>
<keyword evidence="1" id="KW-0472">Membrane</keyword>
<name>A0ABP7QTW2_9BURK</name>
<dbReference type="InterPro" id="IPR052948">
    <property type="entry name" value="Low_temp-induced_all0457"/>
</dbReference>